<dbReference type="EMBL" id="OFSM01000027">
    <property type="protein sequence ID" value="SOY31563.1"/>
    <property type="molecule type" value="Genomic_DNA"/>
</dbReference>
<comment type="cofactor">
    <cofactor evidence="2">
        <name>Zn(2+)</name>
        <dbReference type="ChEBI" id="CHEBI:29105"/>
    </cofactor>
</comment>
<dbReference type="Pfam" id="PF00293">
    <property type="entry name" value="NUDIX"/>
    <property type="match status" value="1"/>
</dbReference>
<organism evidence="9 10">
    <name type="scientific">Acetatifactor muris</name>
    <dbReference type="NCBI Taxonomy" id="879566"/>
    <lineage>
        <taxon>Bacteria</taxon>
        <taxon>Bacillati</taxon>
        <taxon>Bacillota</taxon>
        <taxon>Clostridia</taxon>
        <taxon>Lachnospirales</taxon>
        <taxon>Lachnospiraceae</taxon>
        <taxon>Acetatifactor</taxon>
    </lineage>
</organism>
<evidence type="ECO:0000256" key="2">
    <source>
        <dbReference type="ARBA" id="ARBA00001947"/>
    </source>
</evidence>
<evidence type="ECO:0000256" key="3">
    <source>
        <dbReference type="ARBA" id="ARBA00009595"/>
    </source>
</evidence>
<comment type="similarity">
    <text evidence="3">Belongs to the Nudix hydrolase family. NudC subfamily.</text>
</comment>
<sequence>MELIKFEKVRDGKYLKNYELTYRNKAGKEKKYEMVSRRELTDIADIGGRPSGVSIVATCGDRLLLLHEFRMGVNRAIYNLCAGMIEPDESIEECIARELYEETGLRVKEIRKILPPSFAAVAISDTTTYIAFAEVEGNFEDHTSENEQIDARFYTRQEVKKLLETEPFSSRAQMAAYSFAGED</sequence>
<proteinExistence type="inferred from homology"/>
<evidence type="ECO:0000313" key="10">
    <source>
        <dbReference type="Proteomes" id="UP000236311"/>
    </source>
</evidence>
<dbReference type="InterPro" id="IPR015797">
    <property type="entry name" value="NUDIX_hydrolase-like_dom_sf"/>
</dbReference>
<dbReference type="PROSITE" id="PS00893">
    <property type="entry name" value="NUDIX_BOX"/>
    <property type="match status" value="1"/>
</dbReference>
<accession>A0A2K4ZM52</accession>
<keyword evidence="6" id="KW-0460">Magnesium</keyword>
<gene>
    <name evidence="9" type="ORF">AMURIS_04307</name>
</gene>
<dbReference type="GO" id="GO:0019677">
    <property type="term" value="P:NAD+ catabolic process"/>
    <property type="evidence" value="ECO:0007669"/>
    <property type="project" value="TreeGrafter"/>
</dbReference>
<dbReference type="RefSeq" id="WP_103241545.1">
    <property type="nucleotide sequence ID" value="NZ_JANJZD010000027.1"/>
</dbReference>
<reference evidence="9 10" key="1">
    <citation type="submission" date="2018-01" db="EMBL/GenBank/DDBJ databases">
        <authorList>
            <person name="Gaut B.S."/>
            <person name="Morton B.R."/>
            <person name="Clegg M.T."/>
            <person name="Duvall M.R."/>
        </authorList>
    </citation>
    <scope>NUCLEOTIDE SEQUENCE [LARGE SCALE GENOMIC DNA]</scope>
    <source>
        <strain evidence="9">GP69</strain>
    </source>
</reference>
<dbReference type="CDD" id="cd03424">
    <property type="entry name" value="NUDIX_ADPRase_Nudt5_UGPPase_Nudt14"/>
    <property type="match status" value="1"/>
</dbReference>
<keyword evidence="4" id="KW-0479">Metal-binding</keyword>
<comment type="cofactor">
    <cofactor evidence="1">
        <name>Mg(2+)</name>
        <dbReference type="ChEBI" id="CHEBI:18420"/>
    </cofactor>
</comment>
<dbReference type="GO" id="GO:0035529">
    <property type="term" value="F:NADH pyrophosphatase activity"/>
    <property type="evidence" value="ECO:0007669"/>
    <property type="project" value="TreeGrafter"/>
</dbReference>
<dbReference type="PANTHER" id="PTHR42904">
    <property type="entry name" value="NUDIX HYDROLASE, NUDC SUBFAMILY"/>
    <property type="match status" value="1"/>
</dbReference>
<dbReference type="Proteomes" id="UP000236311">
    <property type="component" value="Unassembled WGS sequence"/>
</dbReference>
<evidence type="ECO:0000256" key="6">
    <source>
        <dbReference type="ARBA" id="ARBA00022842"/>
    </source>
</evidence>
<dbReference type="InterPro" id="IPR050241">
    <property type="entry name" value="NAD-cap_RNA_hydrolase_NudC"/>
</dbReference>
<dbReference type="PANTHER" id="PTHR42904:SF6">
    <property type="entry name" value="NAD-CAPPED RNA HYDROLASE NUDT12"/>
    <property type="match status" value="1"/>
</dbReference>
<dbReference type="InterPro" id="IPR020084">
    <property type="entry name" value="NUDIX_hydrolase_CS"/>
</dbReference>
<evidence type="ECO:0000256" key="5">
    <source>
        <dbReference type="ARBA" id="ARBA00022801"/>
    </source>
</evidence>
<dbReference type="InterPro" id="IPR000086">
    <property type="entry name" value="NUDIX_hydrolase_dom"/>
</dbReference>
<name>A0A2K4ZM52_9FIRM</name>
<keyword evidence="10" id="KW-1185">Reference proteome</keyword>
<keyword evidence="5" id="KW-0378">Hydrolase</keyword>
<evidence type="ECO:0000259" key="8">
    <source>
        <dbReference type="PROSITE" id="PS51462"/>
    </source>
</evidence>
<comment type="catalytic activity">
    <reaction evidence="7">
        <text>a 5'-end NAD(+)-phospho-ribonucleoside in mRNA + H2O = a 5'-end phospho-adenosine-phospho-ribonucleoside in mRNA + beta-nicotinamide D-ribonucleotide + 2 H(+)</text>
        <dbReference type="Rhea" id="RHEA:60876"/>
        <dbReference type="Rhea" id="RHEA-COMP:15698"/>
        <dbReference type="Rhea" id="RHEA-COMP:15719"/>
        <dbReference type="ChEBI" id="CHEBI:14649"/>
        <dbReference type="ChEBI" id="CHEBI:15377"/>
        <dbReference type="ChEBI" id="CHEBI:15378"/>
        <dbReference type="ChEBI" id="CHEBI:144029"/>
        <dbReference type="ChEBI" id="CHEBI:144051"/>
    </reaction>
    <physiologicalReaction direction="left-to-right" evidence="7">
        <dbReference type="Rhea" id="RHEA:60877"/>
    </physiologicalReaction>
</comment>
<evidence type="ECO:0000256" key="4">
    <source>
        <dbReference type="ARBA" id="ARBA00022723"/>
    </source>
</evidence>
<dbReference type="Gene3D" id="3.90.79.10">
    <property type="entry name" value="Nucleoside Triphosphate Pyrophosphohydrolase"/>
    <property type="match status" value="1"/>
</dbReference>
<feature type="domain" description="Nudix hydrolase" evidence="8">
    <location>
        <begin position="48"/>
        <end position="176"/>
    </location>
</feature>
<dbReference type="OrthoDB" id="9788922at2"/>
<protein>
    <submittedName>
        <fullName evidence="9">NADH pyrophosphatase</fullName>
    </submittedName>
</protein>
<dbReference type="GO" id="GO:0005829">
    <property type="term" value="C:cytosol"/>
    <property type="evidence" value="ECO:0007669"/>
    <property type="project" value="TreeGrafter"/>
</dbReference>
<evidence type="ECO:0000256" key="7">
    <source>
        <dbReference type="ARBA" id="ARBA00023679"/>
    </source>
</evidence>
<dbReference type="SUPFAM" id="SSF55811">
    <property type="entry name" value="Nudix"/>
    <property type="match status" value="1"/>
</dbReference>
<evidence type="ECO:0000256" key="1">
    <source>
        <dbReference type="ARBA" id="ARBA00001946"/>
    </source>
</evidence>
<dbReference type="GO" id="GO:0046872">
    <property type="term" value="F:metal ion binding"/>
    <property type="evidence" value="ECO:0007669"/>
    <property type="project" value="UniProtKB-KW"/>
</dbReference>
<dbReference type="AlphaFoldDB" id="A0A2K4ZM52"/>
<dbReference type="GO" id="GO:0006742">
    <property type="term" value="P:NADP+ catabolic process"/>
    <property type="evidence" value="ECO:0007669"/>
    <property type="project" value="TreeGrafter"/>
</dbReference>
<evidence type="ECO:0000313" key="9">
    <source>
        <dbReference type="EMBL" id="SOY31563.1"/>
    </source>
</evidence>
<dbReference type="PROSITE" id="PS51462">
    <property type="entry name" value="NUDIX"/>
    <property type="match status" value="1"/>
</dbReference>